<reference evidence="1 2" key="1">
    <citation type="submission" date="2022-07" db="EMBL/GenBank/DDBJ databases">
        <authorList>
            <person name="Li W.-J."/>
            <person name="Deng Q.-Q."/>
        </authorList>
    </citation>
    <scope>NUCLEOTIDE SEQUENCE [LARGE SCALE GENOMIC DNA]</scope>
    <source>
        <strain evidence="1 2">SYSU M60028</strain>
    </source>
</reference>
<evidence type="ECO:0000313" key="1">
    <source>
        <dbReference type="EMBL" id="MCP8938675.1"/>
    </source>
</evidence>
<accession>A0ABT1LD76</accession>
<dbReference type="EMBL" id="JANCLU010000007">
    <property type="protein sequence ID" value="MCP8938675.1"/>
    <property type="molecule type" value="Genomic_DNA"/>
</dbReference>
<comment type="caution">
    <text evidence="1">The sequence shown here is derived from an EMBL/GenBank/DDBJ whole genome shotgun (WGS) entry which is preliminary data.</text>
</comment>
<protein>
    <submittedName>
        <fullName evidence="1">Uncharacterized protein</fullName>
    </submittedName>
</protein>
<dbReference type="Proteomes" id="UP001205890">
    <property type="component" value="Unassembled WGS sequence"/>
</dbReference>
<sequence>MVDHTAGEFRPKRARDALLSLPRSYREETEEAAAPSPLRYAAGLAGLLLLAWLTLPALLTSGRAPSAGDDAAPALPAPAWQPAGTPPNFLLESPLFPREAISVESRRHQPGGGREDVFTAATPVAGGAFARIVVYRPGDEPRREGSFFLAMARLAAQAGYAVTRTEIPAGLMTRLGAAEASETEFLVDGQPRACLGFRLDMDGAGLNVSGWLCGAGARTDRTQLACLIDGLDLAPGVADLVMRAAFAGKSNACPAKPQAAPRRGV</sequence>
<gene>
    <name evidence="1" type="ORF">NK718_09130</name>
</gene>
<name>A0ABT1LD76_9HYPH</name>
<organism evidence="1 2">
    <name type="scientific">Alsobacter ponti</name>
    <dbReference type="NCBI Taxonomy" id="2962936"/>
    <lineage>
        <taxon>Bacteria</taxon>
        <taxon>Pseudomonadati</taxon>
        <taxon>Pseudomonadota</taxon>
        <taxon>Alphaproteobacteria</taxon>
        <taxon>Hyphomicrobiales</taxon>
        <taxon>Alsobacteraceae</taxon>
        <taxon>Alsobacter</taxon>
    </lineage>
</organism>
<evidence type="ECO:0000313" key="2">
    <source>
        <dbReference type="Proteomes" id="UP001205890"/>
    </source>
</evidence>
<dbReference type="RefSeq" id="WP_254740833.1">
    <property type="nucleotide sequence ID" value="NZ_JANCLU010000007.1"/>
</dbReference>
<keyword evidence="2" id="KW-1185">Reference proteome</keyword>
<proteinExistence type="predicted"/>